<dbReference type="AlphaFoldDB" id="G9ZL44"/>
<dbReference type="SUPFAM" id="SSF52540">
    <property type="entry name" value="P-loop containing nucleoside triphosphate hydrolases"/>
    <property type="match status" value="1"/>
</dbReference>
<name>G9ZL44_9LACO</name>
<dbReference type="STRING" id="797515.HMPREF9103_00442"/>
<sequence>MRSRSLDFLITTTILERGVTFPGIDVLVLKADDRIFSSAALVQIAGRVGRNTERPGGQVLLYCSTRSSSVKACDRQIKQMNQKARQLS</sequence>
<accession>G9ZL44</accession>
<protein>
    <recommendedName>
        <fullName evidence="1">Helicase C-terminal domain-containing protein</fullName>
    </recommendedName>
</protein>
<keyword evidence="3" id="KW-1185">Reference proteome</keyword>
<dbReference type="PROSITE" id="PS51194">
    <property type="entry name" value="HELICASE_CTER"/>
    <property type="match status" value="1"/>
</dbReference>
<evidence type="ECO:0000313" key="2">
    <source>
        <dbReference type="EMBL" id="EHM00639.1"/>
    </source>
</evidence>
<dbReference type="InterPro" id="IPR001650">
    <property type="entry name" value="Helicase_C-like"/>
</dbReference>
<organism evidence="2 3">
    <name type="scientific">Lentilactobacillus parafarraginis F0439</name>
    <dbReference type="NCBI Taxonomy" id="797515"/>
    <lineage>
        <taxon>Bacteria</taxon>
        <taxon>Bacillati</taxon>
        <taxon>Bacillota</taxon>
        <taxon>Bacilli</taxon>
        <taxon>Lactobacillales</taxon>
        <taxon>Lactobacillaceae</taxon>
        <taxon>Lentilactobacillus</taxon>
    </lineage>
</organism>
<evidence type="ECO:0000313" key="3">
    <source>
        <dbReference type="Proteomes" id="UP000004625"/>
    </source>
</evidence>
<dbReference type="EMBL" id="AGEY01000022">
    <property type="protein sequence ID" value="EHM00639.1"/>
    <property type="molecule type" value="Genomic_DNA"/>
</dbReference>
<dbReference type="PATRIC" id="fig|797515.3.peg.410"/>
<dbReference type="CDD" id="cd18785">
    <property type="entry name" value="SF2_C"/>
    <property type="match status" value="1"/>
</dbReference>
<dbReference type="eggNOG" id="COG4098">
    <property type="taxonomic scope" value="Bacteria"/>
</dbReference>
<comment type="caution">
    <text evidence="2">The sequence shown here is derived from an EMBL/GenBank/DDBJ whole genome shotgun (WGS) entry which is preliminary data.</text>
</comment>
<reference evidence="2 3" key="1">
    <citation type="submission" date="2011-09" db="EMBL/GenBank/DDBJ databases">
        <authorList>
            <person name="Weinstock G."/>
            <person name="Sodergren E."/>
            <person name="Clifton S."/>
            <person name="Fulton L."/>
            <person name="Fulton B."/>
            <person name="Courtney L."/>
            <person name="Fronick C."/>
            <person name="Harrison M."/>
            <person name="Strong C."/>
            <person name="Farmer C."/>
            <person name="Delahaunty K."/>
            <person name="Markovic C."/>
            <person name="Hall O."/>
            <person name="Minx P."/>
            <person name="Tomlinson C."/>
            <person name="Mitreva M."/>
            <person name="Hou S."/>
            <person name="Chen J."/>
            <person name="Wollam A."/>
            <person name="Pepin K.H."/>
            <person name="Johnson M."/>
            <person name="Bhonagiri V."/>
            <person name="Zhang X."/>
            <person name="Suruliraj S."/>
            <person name="Warren W."/>
            <person name="Chinwalla A."/>
            <person name="Mardis E.R."/>
            <person name="Wilson R.K."/>
        </authorList>
    </citation>
    <scope>NUCLEOTIDE SEQUENCE [LARGE SCALE GENOMIC DNA]</scope>
    <source>
        <strain evidence="2 3">F0439</strain>
    </source>
</reference>
<dbReference type="Gene3D" id="3.40.50.300">
    <property type="entry name" value="P-loop containing nucleotide triphosphate hydrolases"/>
    <property type="match status" value="1"/>
</dbReference>
<dbReference type="Pfam" id="PF00271">
    <property type="entry name" value="Helicase_C"/>
    <property type="match status" value="1"/>
</dbReference>
<dbReference type="HOGENOM" id="CLU_186028_0_0_9"/>
<feature type="domain" description="Helicase C-terminal" evidence="1">
    <location>
        <begin position="1"/>
        <end position="88"/>
    </location>
</feature>
<dbReference type="InterPro" id="IPR027417">
    <property type="entry name" value="P-loop_NTPase"/>
</dbReference>
<evidence type="ECO:0000259" key="1">
    <source>
        <dbReference type="PROSITE" id="PS51194"/>
    </source>
</evidence>
<gene>
    <name evidence="2" type="ORF">HMPREF9103_00442</name>
</gene>
<proteinExistence type="predicted"/>
<dbReference type="Proteomes" id="UP000004625">
    <property type="component" value="Unassembled WGS sequence"/>
</dbReference>